<organism evidence="4">
    <name type="scientific">Castor canadensis</name>
    <name type="common">American beaver</name>
    <dbReference type="NCBI Taxonomy" id="51338"/>
    <lineage>
        <taxon>Eukaryota</taxon>
        <taxon>Metazoa</taxon>
        <taxon>Chordata</taxon>
        <taxon>Craniata</taxon>
        <taxon>Vertebrata</taxon>
        <taxon>Euteleostomi</taxon>
        <taxon>Mammalia</taxon>
        <taxon>Eutheria</taxon>
        <taxon>Euarchontoglires</taxon>
        <taxon>Glires</taxon>
        <taxon>Rodentia</taxon>
        <taxon>Castorimorpha</taxon>
        <taxon>Castoridae</taxon>
        <taxon>Castor</taxon>
    </lineage>
</organism>
<evidence type="ECO:0000256" key="2">
    <source>
        <dbReference type="ARBA" id="ARBA00023054"/>
    </source>
</evidence>
<dbReference type="GO" id="GO:0007015">
    <property type="term" value="P:actin filament organization"/>
    <property type="evidence" value="ECO:0007669"/>
    <property type="project" value="TreeGrafter"/>
</dbReference>
<accession>A0A8B7V5H5</accession>
<dbReference type="GO" id="GO:0019722">
    <property type="term" value="P:calcium-mediated signaling"/>
    <property type="evidence" value="ECO:0007669"/>
    <property type="project" value="TreeGrafter"/>
</dbReference>
<evidence type="ECO:0000313" key="4">
    <source>
        <dbReference type="RefSeq" id="XP_020026968.1"/>
    </source>
</evidence>
<gene>
    <name evidence="4" type="primary">Samd14</name>
</gene>
<dbReference type="InterPro" id="IPR043446">
    <property type="entry name" value="Neurabin-like"/>
</dbReference>
<feature type="compositionally biased region" description="Basic residues" evidence="3">
    <location>
        <begin position="31"/>
        <end position="40"/>
    </location>
</feature>
<dbReference type="OrthoDB" id="445896at2759"/>
<feature type="compositionally biased region" description="Low complexity" evidence="3">
    <location>
        <begin position="267"/>
        <end position="286"/>
    </location>
</feature>
<dbReference type="GO" id="GO:0015629">
    <property type="term" value="C:actin cytoskeleton"/>
    <property type="evidence" value="ECO:0007669"/>
    <property type="project" value="TreeGrafter"/>
</dbReference>
<feature type="compositionally biased region" description="Basic and acidic residues" evidence="3">
    <location>
        <begin position="151"/>
        <end position="164"/>
    </location>
</feature>
<feature type="region of interest" description="Disordered" evidence="3">
    <location>
        <begin position="27"/>
        <end position="291"/>
    </location>
</feature>
<dbReference type="KEGG" id="ccan:109691404"/>
<dbReference type="AlphaFoldDB" id="A0A8B7V5H5"/>
<keyword evidence="2" id="KW-0175">Coiled coil</keyword>
<dbReference type="RefSeq" id="XP_020026968.1">
    <property type="nucleotide sequence ID" value="XM_020171379.1"/>
</dbReference>
<feature type="compositionally biased region" description="Low complexity" evidence="3">
    <location>
        <begin position="126"/>
        <end position="144"/>
    </location>
</feature>
<dbReference type="PANTHER" id="PTHR16154">
    <property type="entry name" value="NEURABIN"/>
    <property type="match status" value="1"/>
</dbReference>
<reference evidence="4" key="1">
    <citation type="submission" date="2025-08" db="UniProtKB">
        <authorList>
            <consortium name="RefSeq"/>
        </authorList>
    </citation>
    <scope>IDENTIFICATION</scope>
    <source>
        <tissue evidence="4">Leukocyte</tissue>
    </source>
</reference>
<dbReference type="GO" id="GO:0030425">
    <property type="term" value="C:dendrite"/>
    <property type="evidence" value="ECO:0007669"/>
    <property type="project" value="TreeGrafter"/>
</dbReference>
<name>A0A8B7V5H5_CASCN</name>
<dbReference type="GO" id="GO:0051015">
    <property type="term" value="F:actin filament binding"/>
    <property type="evidence" value="ECO:0007669"/>
    <property type="project" value="TreeGrafter"/>
</dbReference>
<evidence type="ECO:0000256" key="3">
    <source>
        <dbReference type="SAM" id="MobiDB-lite"/>
    </source>
</evidence>
<dbReference type="GO" id="GO:0005737">
    <property type="term" value="C:cytoplasm"/>
    <property type="evidence" value="ECO:0007669"/>
    <property type="project" value="TreeGrafter"/>
</dbReference>
<keyword evidence="1" id="KW-0597">Phosphoprotein</keyword>
<sequence>MTDAGDLDLAVPETARLDSSLHKARAQLLAKGRRHRPSRSRLRDSASSAEDGEGSDGPGGKVTDGCGSPLHRLRSPLHSGPGSPAGGSFCLEPPGLRRSLDEDEPPPSPLTRYRPLHNAASHEGLAAASSSPPRSAPSSDSSPSFVRRHPRAEPHSEDDSRDASPPEPASPTIGLDKKTRRKFLDLGVTLRRASTGKSRKEKGSNRLSMGSRESVEGSGRSGGSPFLPFSWFTDSGKGSASSGTTTSPACSPKHEGFSPKKSASQESTLSDDSTPPSSSPKIPSGPRQEAKCSYPYHTLSQSSDEVSKAGRGAAGAFWLCQPQAKPLTLLDLCPSSWMSPSPPSSTGPASKWASGYTASIWTSTLPSLLPDRWMGHSCCSWMEAN</sequence>
<dbReference type="CTD" id="201191"/>
<evidence type="ECO:0000256" key="1">
    <source>
        <dbReference type="ARBA" id="ARBA00022553"/>
    </source>
</evidence>
<protein>
    <submittedName>
        <fullName evidence="4">Sterile alpha motif domain-containing protein 14 isoform X1</fullName>
    </submittedName>
</protein>
<dbReference type="GO" id="GO:0014069">
    <property type="term" value="C:postsynaptic density"/>
    <property type="evidence" value="ECO:0007669"/>
    <property type="project" value="TreeGrafter"/>
</dbReference>
<feature type="compositionally biased region" description="Low complexity" evidence="3">
    <location>
        <begin position="235"/>
        <end position="247"/>
    </location>
</feature>
<proteinExistence type="predicted"/>
<dbReference type="GO" id="GO:0031175">
    <property type="term" value="P:neuron projection development"/>
    <property type="evidence" value="ECO:0007669"/>
    <property type="project" value="TreeGrafter"/>
</dbReference>
<dbReference type="PANTHER" id="PTHR16154:SF28">
    <property type="entry name" value="STERILE ALPHA MOTIF DOMAIN-CONTAINING PROTEIN 14"/>
    <property type="match status" value="1"/>
</dbReference>